<evidence type="ECO:0000256" key="5">
    <source>
        <dbReference type="PROSITE-ProRule" id="PRU01240"/>
    </source>
</evidence>
<dbReference type="Proteomes" id="UP000298324">
    <property type="component" value="Unassembled WGS sequence"/>
</dbReference>
<evidence type="ECO:0000313" key="7">
    <source>
        <dbReference type="EMBL" id="TEB08240.1"/>
    </source>
</evidence>
<dbReference type="InterPro" id="IPR036852">
    <property type="entry name" value="Peptidase_S8/S53_dom_sf"/>
</dbReference>
<dbReference type="PROSITE" id="PS51892">
    <property type="entry name" value="SUBTILASE"/>
    <property type="match status" value="1"/>
</dbReference>
<dbReference type="PANTHER" id="PTHR43399:SF4">
    <property type="entry name" value="CELL WALL-ASSOCIATED PROTEASE"/>
    <property type="match status" value="1"/>
</dbReference>
<evidence type="ECO:0000256" key="1">
    <source>
        <dbReference type="ARBA" id="ARBA00011073"/>
    </source>
</evidence>
<dbReference type="PRINTS" id="PR00723">
    <property type="entry name" value="SUBTILISIN"/>
</dbReference>
<dbReference type="GO" id="GO:0004252">
    <property type="term" value="F:serine-type endopeptidase activity"/>
    <property type="evidence" value="ECO:0007669"/>
    <property type="project" value="UniProtKB-UniRule"/>
</dbReference>
<name>A0A4Y7RHK3_9FIRM</name>
<gene>
    <name evidence="7" type="primary">aprX_2</name>
    <name evidence="7" type="ORF">Psch_01795</name>
</gene>
<keyword evidence="3 5" id="KW-0378">Hydrolase</keyword>
<feature type="active site" description="Charge relay system" evidence="5">
    <location>
        <position position="186"/>
    </location>
</feature>
<dbReference type="GO" id="GO:0006508">
    <property type="term" value="P:proteolysis"/>
    <property type="evidence" value="ECO:0007669"/>
    <property type="project" value="UniProtKB-KW"/>
</dbReference>
<protein>
    <submittedName>
        <fullName evidence="7">Serine protease AprX</fullName>
        <ecNumber evidence="7">3.4.21.-</ecNumber>
    </submittedName>
</protein>
<dbReference type="InterPro" id="IPR051048">
    <property type="entry name" value="Peptidase_S8/S53_subtilisin"/>
</dbReference>
<dbReference type="Gene3D" id="2.60.120.380">
    <property type="match status" value="1"/>
</dbReference>
<accession>A0A4Y7RHK3</accession>
<dbReference type="RefSeq" id="WP_190239921.1">
    <property type="nucleotide sequence ID" value="NZ_QFGA01000001.1"/>
</dbReference>
<evidence type="ECO:0000256" key="4">
    <source>
        <dbReference type="ARBA" id="ARBA00022825"/>
    </source>
</evidence>
<dbReference type="InterPro" id="IPR034058">
    <property type="entry name" value="TagA/B/C/D_pept_dom"/>
</dbReference>
<keyword evidence="2 5" id="KW-0645">Protease</keyword>
<evidence type="ECO:0000256" key="2">
    <source>
        <dbReference type="ARBA" id="ARBA00022670"/>
    </source>
</evidence>
<evidence type="ECO:0000313" key="8">
    <source>
        <dbReference type="Proteomes" id="UP000298324"/>
    </source>
</evidence>
<keyword evidence="4 5" id="KW-0720">Serine protease</keyword>
<evidence type="ECO:0000256" key="3">
    <source>
        <dbReference type="ARBA" id="ARBA00022801"/>
    </source>
</evidence>
<comment type="caution">
    <text evidence="7">The sequence shown here is derived from an EMBL/GenBank/DDBJ whole genome shotgun (WGS) entry which is preliminary data.</text>
</comment>
<reference evidence="7 8" key="1">
    <citation type="journal article" date="2018" name="Environ. Microbiol.">
        <title>Novel energy conservation strategies and behaviour of Pelotomaculum schinkii driving syntrophic propionate catabolism.</title>
        <authorList>
            <person name="Hidalgo-Ahumada C.A.P."/>
            <person name="Nobu M.K."/>
            <person name="Narihiro T."/>
            <person name="Tamaki H."/>
            <person name="Liu W.T."/>
            <person name="Kamagata Y."/>
            <person name="Stams A.J.M."/>
            <person name="Imachi H."/>
            <person name="Sousa D.Z."/>
        </authorList>
    </citation>
    <scope>NUCLEOTIDE SEQUENCE [LARGE SCALE GENOMIC DNA]</scope>
    <source>
        <strain evidence="7 8">HH</strain>
    </source>
</reference>
<evidence type="ECO:0000259" key="6">
    <source>
        <dbReference type="Pfam" id="PF00082"/>
    </source>
</evidence>
<comment type="similarity">
    <text evidence="1 5">Belongs to the peptidase S8 family.</text>
</comment>
<sequence length="600" mass="64441">MERQQASVYKPYVIQCSGRIGLPERRQLEALEVLLCEYFPGSAFLARVREERLEAVKKLPFVADASLFGAEQKFTSGLMKTLEMTPDGSDKKKQVIVKLFENTGAEAVVDFVRMNGGSVAGHDSQWLEIELLPEQLAELAGLNEVQCIEEKGEYELLNNRAGEIIRVPSLWSTGLSGAGQVIGIADTGLDTGVPETMHPDLKSRVVAIYALGRKEDASDFNGHGTHVAGSAYGDGSASQGLYRGMAPEASLVFQSIMDKNGKLTGAPGDLGVLLKQAYEAGARLYNISWGMSVNGAYNYASAQLDRFVWEYDDMAVAIAAGNSGQAGSITAPGTAKNVITVGASENNRPDKGNYADNPAELAFFSSRGPTSDGRSKPDVVAPGTWILSTRSSLAQDDNFWGIEDEYYAYHSGTSMATPIVTGMLALVREYFIRIHGCKPSAALLKAALLDGAFALPGYMENDEGWGRINAPEPAIDSARECLFVNQETKLATGESKTYEYLLSETGGPLKITLAWTDYPAQVNAAATLVNDLDLTVQSPSGQAFSPGDHVNNVEQVVFSAPETGIYKVTVSGSHVPMGYQRYALFVSGKQFGQAEPGDSP</sequence>
<keyword evidence="8" id="KW-1185">Reference proteome</keyword>
<dbReference type="SUPFAM" id="SSF52743">
    <property type="entry name" value="Subtilisin-like"/>
    <property type="match status" value="1"/>
</dbReference>
<dbReference type="Pfam" id="PF00082">
    <property type="entry name" value="Peptidase_S8"/>
    <property type="match status" value="1"/>
</dbReference>
<dbReference type="InterPro" id="IPR000209">
    <property type="entry name" value="Peptidase_S8/S53_dom"/>
</dbReference>
<feature type="active site" description="Charge relay system" evidence="5">
    <location>
        <position position="414"/>
    </location>
</feature>
<proteinExistence type="inferred from homology"/>
<dbReference type="InterPro" id="IPR023828">
    <property type="entry name" value="Peptidase_S8_Ser-AS"/>
</dbReference>
<dbReference type="AlphaFoldDB" id="A0A4Y7RHK3"/>
<feature type="active site" description="Charge relay system" evidence="5">
    <location>
        <position position="223"/>
    </location>
</feature>
<dbReference type="EMBL" id="QFGA01000001">
    <property type="protein sequence ID" value="TEB08240.1"/>
    <property type="molecule type" value="Genomic_DNA"/>
</dbReference>
<organism evidence="7 8">
    <name type="scientific">Pelotomaculum schinkii</name>
    <dbReference type="NCBI Taxonomy" id="78350"/>
    <lineage>
        <taxon>Bacteria</taxon>
        <taxon>Bacillati</taxon>
        <taxon>Bacillota</taxon>
        <taxon>Clostridia</taxon>
        <taxon>Eubacteriales</taxon>
        <taxon>Desulfotomaculaceae</taxon>
        <taxon>Pelotomaculum</taxon>
    </lineage>
</organism>
<dbReference type="PANTHER" id="PTHR43399">
    <property type="entry name" value="SUBTILISIN-RELATED"/>
    <property type="match status" value="1"/>
</dbReference>
<dbReference type="Gene3D" id="3.40.50.200">
    <property type="entry name" value="Peptidase S8/S53 domain"/>
    <property type="match status" value="1"/>
</dbReference>
<feature type="domain" description="Peptidase S8/S53" evidence="6">
    <location>
        <begin position="177"/>
        <end position="465"/>
    </location>
</feature>
<dbReference type="InterPro" id="IPR015500">
    <property type="entry name" value="Peptidase_S8_subtilisin-rel"/>
</dbReference>
<dbReference type="PROSITE" id="PS00138">
    <property type="entry name" value="SUBTILASE_SER"/>
    <property type="match status" value="1"/>
</dbReference>
<dbReference type="CDD" id="cd04842">
    <property type="entry name" value="Peptidases_S8_Kp43_protease"/>
    <property type="match status" value="1"/>
</dbReference>
<dbReference type="EC" id="3.4.21.-" evidence="7"/>